<evidence type="ECO:0000313" key="2">
    <source>
        <dbReference type="Proteomes" id="UP000094043"/>
    </source>
</evidence>
<dbReference type="GeneID" id="91086336"/>
<sequence>MSTNYEDELQSILPDFVGLVRSPTPISLPPQILLGAITHFLSRLRGQSLQRFCLSLMESESLWNIPNISCSEVRDAIRLSVLSLVTVLEEKDVSFKVWRMSRMARQWLEDVVKAMSCVSLGIGKAHLLVGLIQGFDSVDASAINWGNSRIKVEECVVLDLAKCMEMEQNKISSILFEALPYVDLARLRTLDVLKLIEGIECHLYDEINPDRPKEDLDSSSDADGLGRALSRAFKVLASGGPSSRLHALESMQRFCSRMRATGERLEMRQQNCQDGQTSEIPQDLSFNINQNDRMTFSVLLIPTFTIVETLQDVQSHETASFAIELATQILISLASFAFLGDSNVDDYELYYRVLYGCLDFISERGDVHTSENLFSTLKYQRMTNARSAYILLLGDELIHQLGNRSIGLLLPLAEKHAHRPEHQHSFDAAHALFLTLLKSSSEGLQTDNPQAAFFDCLLPNYLKILIKQANSDNITSDQLIQALPQIASYASARNFASVSMCLHHLSALPSSLATHIIEIRVAPYIATHQLPIYLERIAESIMSFQQDSEERLKLMSEAFKMVSQDLRDDLKVLGAQWWLKWKDEFEGKQGKFGFWRSRL</sequence>
<gene>
    <name evidence="1" type="ORF">L203_102124</name>
</gene>
<evidence type="ECO:0000313" key="1">
    <source>
        <dbReference type="EMBL" id="WVN86949.1"/>
    </source>
</evidence>
<accession>A0A1E3IRD0</accession>
<dbReference type="RefSeq" id="XP_066067649.1">
    <property type="nucleotide sequence ID" value="XM_066211552.1"/>
</dbReference>
<dbReference type="EMBL" id="CP143785">
    <property type="protein sequence ID" value="WVN86949.1"/>
    <property type="molecule type" value="Genomic_DNA"/>
</dbReference>
<reference evidence="1" key="2">
    <citation type="journal article" date="2022" name="Elife">
        <title>Obligate sexual reproduction of a homothallic fungus closely related to the Cryptococcus pathogenic species complex.</title>
        <authorList>
            <person name="Passer A.R."/>
            <person name="Clancey S.A."/>
            <person name="Shea T."/>
            <person name="David-Palma M."/>
            <person name="Averette A.F."/>
            <person name="Boekhout T."/>
            <person name="Porcel B.M."/>
            <person name="Nowrousian M."/>
            <person name="Cuomo C.A."/>
            <person name="Sun S."/>
            <person name="Heitman J."/>
            <person name="Coelho M.A."/>
        </authorList>
    </citation>
    <scope>NUCLEOTIDE SEQUENCE</scope>
    <source>
        <strain evidence="1">CBS 7841</strain>
    </source>
</reference>
<dbReference type="VEuPathDB" id="FungiDB:L203_01376"/>
<proteinExistence type="predicted"/>
<reference evidence="1" key="3">
    <citation type="submission" date="2024-01" db="EMBL/GenBank/DDBJ databases">
        <authorList>
            <person name="Coelho M.A."/>
            <person name="David-Palma M."/>
            <person name="Shea T."/>
            <person name="Sun S."/>
            <person name="Cuomo C.A."/>
            <person name="Heitman J."/>
        </authorList>
    </citation>
    <scope>NUCLEOTIDE SEQUENCE</scope>
    <source>
        <strain evidence="1">CBS 7841</strain>
    </source>
</reference>
<dbReference type="Proteomes" id="UP000094043">
    <property type="component" value="Chromosome 2"/>
</dbReference>
<dbReference type="AlphaFoldDB" id="A0A1E3IRD0"/>
<organism evidence="1 2">
    <name type="scientific">Cryptococcus depauperatus CBS 7841</name>
    <dbReference type="NCBI Taxonomy" id="1295531"/>
    <lineage>
        <taxon>Eukaryota</taxon>
        <taxon>Fungi</taxon>
        <taxon>Dikarya</taxon>
        <taxon>Basidiomycota</taxon>
        <taxon>Agaricomycotina</taxon>
        <taxon>Tremellomycetes</taxon>
        <taxon>Tremellales</taxon>
        <taxon>Cryptococcaceae</taxon>
        <taxon>Cryptococcus</taxon>
    </lineage>
</organism>
<dbReference type="KEGG" id="cdep:91086336"/>
<keyword evidence="2" id="KW-1185">Reference proteome</keyword>
<dbReference type="OrthoDB" id="2357318at2759"/>
<reference evidence="1" key="1">
    <citation type="submission" date="2016-06" db="EMBL/GenBank/DDBJ databases">
        <authorList>
            <person name="Cuomo C."/>
            <person name="Litvintseva A."/>
            <person name="Heitman J."/>
            <person name="Chen Y."/>
            <person name="Sun S."/>
            <person name="Springer D."/>
            <person name="Dromer F."/>
            <person name="Young S."/>
            <person name="Zeng Q."/>
            <person name="Chapman S."/>
            <person name="Gujja S."/>
            <person name="Saif S."/>
            <person name="Birren B."/>
        </authorList>
    </citation>
    <scope>NUCLEOTIDE SEQUENCE</scope>
    <source>
        <strain evidence="1">CBS 7841</strain>
    </source>
</reference>
<protein>
    <submittedName>
        <fullName evidence="1">Uncharacterized protein</fullName>
    </submittedName>
</protein>
<name>A0A1E3IRD0_9TREE</name>